<evidence type="ECO:0000313" key="2">
    <source>
        <dbReference type="Proteomes" id="UP000566985"/>
    </source>
</evidence>
<dbReference type="GeneID" id="57347838"/>
<dbReference type="AlphaFoldDB" id="A0A7Y6TUD6"/>
<dbReference type="Proteomes" id="UP000566985">
    <property type="component" value="Unassembled WGS sequence"/>
</dbReference>
<sequence length="154" mass="18011">MNDKRKKVILLNVISFVVFDLLYEKRKETKDLLDESFLKDNFDGRFKPLSAVKQTDSIASYFEIIGKGEPMFCFSGENESLDELLEGAEGIVDDYIKYFNPTLKEMEEFLEEMERDFFAFYKGDLSYVNLLLNKLCDKYNLTPAFRKPLLYVAS</sequence>
<dbReference type="EMBL" id="JABWPM010000041">
    <property type="protein sequence ID" value="NUY99093.1"/>
    <property type="molecule type" value="Genomic_DNA"/>
</dbReference>
<name>A0A7Y6TUD6_9GAMM</name>
<evidence type="ECO:0000313" key="1">
    <source>
        <dbReference type="EMBL" id="NUY99093.1"/>
    </source>
</evidence>
<accession>A0A7Y6TUD6</accession>
<dbReference type="RefSeq" id="WP_069729787.1">
    <property type="nucleotide sequence ID" value="NZ_JABWPE010000041.1"/>
</dbReference>
<organism evidence="1 2">
    <name type="scientific">Pantoea brenneri</name>
    <dbReference type="NCBI Taxonomy" id="472694"/>
    <lineage>
        <taxon>Bacteria</taxon>
        <taxon>Pseudomonadati</taxon>
        <taxon>Pseudomonadota</taxon>
        <taxon>Gammaproteobacteria</taxon>
        <taxon>Enterobacterales</taxon>
        <taxon>Erwiniaceae</taxon>
        <taxon>Pantoea</taxon>
    </lineage>
</organism>
<proteinExistence type="predicted"/>
<protein>
    <submittedName>
        <fullName evidence="1">Uncharacterized protein</fullName>
    </submittedName>
</protein>
<reference evidence="1 2" key="1">
    <citation type="submission" date="2020-05" db="EMBL/GenBank/DDBJ databases">
        <title>Whole Genome Sequences of Enterobacteriales Associated with the International Space Station.</title>
        <authorList>
            <person name="Bharadwaj A."/>
            <person name="Daudu R."/>
            <person name="Singh N."/>
            <person name="Wood J."/>
            <person name="Debieu M."/>
            <person name="Mason C."/>
            <person name="Wang C."/>
            <person name="Venkateswaran K."/>
        </authorList>
    </citation>
    <scope>NUCLEOTIDE SEQUENCE [LARGE SCALE GENOMIC DNA]</scope>
    <source>
        <strain evidence="1 2">IF5SW-B1</strain>
    </source>
</reference>
<comment type="caution">
    <text evidence="1">The sequence shown here is derived from an EMBL/GenBank/DDBJ whole genome shotgun (WGS) entry which is preliminary data.</text>
</comment>
<gene>
    <name evidence="1" type="ORF">HU668_21885</name>
</gene>